<proteinExistence type="predicted"/>
<protein>
    <submittedName>
        <fullName evidence="1">DUF1367 family protein</fullName>
    </submittedName>
</protein>
<sequence>MPVPDFVATWELSKNNYWIPTGGAITPQEQKMVSGFVDFLCELVGREHTPALSDAAEQYLHEIATTRTGDIAQLNSFDAFREWVTIQVGFFYPDGYCGRRAKSIAFSNSNT</sequence>
<dbReference type="EMBL" id="JACLAH010000003">
    <property type="protein sequence ID" value="MBC2647145.1"/>
    <property type="molecule type" value="Genomic_DNA"/>
</dbReference>
<name>A0ABR6TUC1_CITBR</name>
<accession>A0ABR6TUC1</accession>
<keyword evidence="2" id="KW-1185">Reference proteome</keyword>
<gene>
    <name evidence="1" type="ORF">H6P72_11000</name>
</gene>
<evidence type="ECO:0000313" key="2">
    <source>
        <dbReference type="Proteomes" id="UP000586346"/>
    </source>
</evidence>
<dbReference type="Pfam" id="PF07105">
    <property type="entry name" value="DUF1367"/>
    <property type="match status" value="1"/>
</dbReference>
<comment type="caution">
    <text evidence="1">The sequence shown here is derived from an EMBL/GenBank/DDBJ whole genome shotgun (WGS) entry which is preliminary data.</text>
</comment>
<dbReference type="Proteomes" id="UP000586346">
    <property type="component" value="Unassembled WGS sequence"/>
</dbReference>
<organism evidence="1 2">
    <name type="scientific">Citrobacter braakii</name>
    <dbReference type="NCBI Taxonomy" id="57706"/>
    <lineage>
        <taxon>Bacteria</taxon>
        <taxon>Pseudomonadati</taxon>
        <taxon>Pseudomonadota</taxon>
        <taxon>Gammaproteobacteria</taxon>
        <taxon>Enterobacterales</taxon>
        <taxon>Enterobacteriaceae</taxon>
        <taxon>Citrobacter</taxon>
        <taxon>Citrobacter freundii complex</taxon>
    </lineage>
</organism>
<reference evidence="1 2" key="1">
    <citation type="submission" date="2020-08" db="EMBL/GenBank/DDBJ databases">
        <title>Emergence and comparative genomics analysis of Citrobacter in Fennec fox imported from North Africa to China.</title>
        <authorList>
            <person name="Zheng B."/>
        </authorList>
    </citation>
    <scope>NUCLEOTIDE SEQUENCE [LARGE SCALE GENOMIC DNA]</scope>
    <source>
        <strain evidence="1 2">FF371</strain>
    </source>
</reference>
<dbReference type="InterPro" id="IPR009797">
    <property type="entry name" value="DUF1367"/>
</dbReference>
<evidence type="ECO:0000313" key="1">
    <source>
        <dbReference type="EMBL" id="MBC2647145.1"/>
    </source>
</evidence>